<keyword evidence="2" id="KW-1185">Reference proteome</keyword>
<organism evidence="1 2">
    <name type="scientific">Amycolatopsis cynarae</name>
    <dbReference type="NCBI Taxonomy" id="2995223"/>
    <lineage>
        <taxon>Bacteria</taxon>
        <taxon>Bacillati</taxon>
        <taxon>Actinomycetota</taxon>
        <taxon>Actinomycetes</taxon>
        <taxon>Pseudonocardiales</taxon>
        <taxon>Pseudonocardiaceae</taxon>
        <taxon>Amycolatopsis</taxon>
    </lineage>
</organism>
<dbReference type="Proteomes" id="UP001163203">
    <property type="component" value="Chromosome"/>
</dbReference>
<evidence type="ECO:0000313" key="2">
    <source>
        <dbReference type="Proteomes" id="UP001163203"/>
    </source>
</evidence>
<sequence>MGVNIPADGGGQLGSTGFIADIVAAVQTGVSDQALNQAKQAAQGLKNAAASGQLRITENGFDALMAAIKTGYDELTNLRYAASIAKQAPQLGIGRYAQTVSAHVQQGGTGLTNSADAVVEQFQEVLDITRAALEQAKKNYEDNEHGNVRVLKS</sequence>
<proteinExistence type="predicted"/>
<reference evidence="1" key="1">
    <citation type="submission" date="2022-11" db="EMBL/GenBank/DDBJ databases">
        <authorList>
            <person name="Mo P."/>
        </authorList>
    </citation>
    <scope>NUCLEOTIDE SEQUENCE</scope>
    <source>
        <strain evidence="1">HUAS 11-8</strain>
    </source>
</reference>
<gene>
    <name evidence="1" type="ORF">ORV05_33945</name>
</gene>
<accession>A0ABY7B4I1</accession>
<protein>
    <submittedName>
        <fullName evidence="1">Uncharacterized protein</fullName>
    </submittedName>
</protein>
<dbReference type="EMBL" id="CP113836">
    <property type="protein sequence ID" value="WAL65806.1"/>
    <property type="molecule type" value="Genomic_DNA"/>
</dbReference>
<evidence type="ECO:0000313" key="1">
    <source>
        <dbReference type="EMBL" id="WAL65806.1"/>
    </source>
</evidence>
<dbReference type="RefSeq" id="WP_268755950.1">
    <property type="nucleotide sequence ID" value="NZ_CP113836.1"/>
</dbReference>
<name>A0ABY7B4I1_9PSEU</name>